<evidence type="ECO:0000256" key="1">
    <source>
        <dbReference type="ARBA" id="ARBA00001113"/>
    </source>
</evidence>
<dbReference type="GO" id="GO:0019563">
    <property type="term" value="P:glycerol catabolic process"/>
    <property type="evidence" value="ECO:0007669"/>
    <property type="project" value="InterPro"/>
</dbReference>
<dbReference type="InterPro" id="IPR004701">
    <property type="entry name" value="PTS_EIIA_man-typ"/>
</dbReference>
<evidence type="ECO:0000256" key="4">
    <source>
        <dbReference type="ARBA" id="ARBA00022679"/>
    </source>
</evidence>
<name>A0A1H0MTI3_STREI</name>
<reference evidence="7 8" key="1">
    <citation type="submission" date="2016-10" db="EMBL/GenBank/DDBJ databases">
        <authorList>
            <person name="de Groot N.N."/>
        </authorList>
    </citation>
    <scope>NUCLEOTIDE SEQUENCE [LARGE SCALE GENOMIC DNA]</scope>
    <source>
        <strain evidence="7 8">Sb04</strain>
    </source>
</reference>
<dbReference type="InterPro" id="IPR036662">
    <property type="entry name" value="PTS_EIIA_man-typ_sf"/>
</dbReference>
<dbReference type="GO" id="GO:0016020">
    <property type="term" value="C:membrane"/>
    <property type="evidence" value="ECO:0007669"/>
    <property type="project" value="InterPro"/>
</dbReference>
<proteinExistence type="predicted"/>
<evidence type="ECO:0000259" key="6">
    <source>
        <dbReference type="PROSITE" id="PS51096"/>
    </source>
</evidence>
<dbReference type="Pfam" id="PF03610">
    <property type="entry name" value="EIIA-man"/>
    <property type="match status" value="1"/>
</dbReference>
<evidence type="ECO:0000256" key="5">
    <source>
        <dbReference type="ARBA" id="ARBA00046577"/>
    </source>
</evidence>
<accession>A0A1H0MTI3</accession>
<evidence type="ECO:0000256" key="2">
    <source>
        <dbReference type="ARBA" id="ARBA00002788"/>
    </source>
</evidence>
<keyword evidence="7" id="KW-0418">Kinase</keyword>
<evidence type="ECO:0000313" key="8">
    <source>
        <dbReference type="Proteomes" id="UP000183816"/>
    </source>
</evidence>
<comment type="subunit">
    <text evidence="5">Homodimer. The dihydroxyacetone kinase complex is composed of a homodimer of DhaM, a homodimer of DhaK and the subunit DhaL.</text>
</comment>
<dbReference type="RefSeq" id="WP_074482202.1">
    <property type="nucleotide sequence ID" value="NZ_FNJK01000002.1"/>
</dbReference>
<dbReference type="GO" id="GO:0047324">
    <property type="term" value="F:phosphoenolpyruvate-glycerone phosphotransferase activity"/>
    <property type="evidence" value="ECO:0007669"/>
    <property type="project" value="UniProtKB-EC"/>
</dbReference>
<comment type="function">
    <text evidence="2">Component of the dihydroxyacetone kinase complex, which is responsible for the phosphoenolpyruvate (PEP)-dependent phosphorylation of dihydroxyacetone. DhaM serves as the phosphoryl donor. Is phosphorylated by phosphoenolpyruvate in an EI- and HPr-dependent reaction, and a phosphorelay system on histidine residues finally leads to phosphoryl transfer to DhaL and dihydroxyacetone.</text>
</comment>
<protein>
    <recommendedName>
        <fullName evidence="3">phosphoenolpyruvate--glycerone phosphotransferase</fullName>
        <ecNumber evidence="3">2.7.1.121</ecNumber>
    </recommendedName>
</protein>
<dbReference type="GO" id="GO:0009401">
    <property type="term" value="P:phosphoenolpyruvate-dependent sugar phosphotransferase system"/>
    <property type="evidence" value="ECO:0007669"/>
    <property type="project" value="InterPro"/>
</dbReference>
<dbReference type="PROSITE" id="PS51096">
    <property type="entry name" value="PTS_EIIA_TYPE_4"/>
    <property type="match status" value="1"/>
</dbReference>
<organism evidence="7 8">
    <name type="scientific">Streptococcus equinus</name>
    <name type="common">Streptococcus bovis</name>
    <dbReference type="NCBI Taxonomy" id="1335"/>
    <lineage>
        <taxon>Bacteria</taxon>
        <taxon>Bacillati</taxon>
        <taxon>Bacillota</taxon>
        <taxon>Bacilli</taxon>
        <taxon>Lactobacillales</taxon>
        <taxon>Streptococcaceae</taxon>
        <taxon>Streptococcus</taxon>
    </lineage>
</organism>
<dbReference type="SUPFAM" id="SSF53062">
    <property type="entry name" value="PTS system fructose IIA component-like"/>
    <property type="match status" value="1"/>
</dbReference>
<dbReference type="AlphaFoldDB" id="A0A1H0MTI3"/>
<dbReference type="NCBIfam" id="TIGR02364">
    <property type="entry name" value="dha_pts"/>
    <property type="match status" value="1"/>
</dbReference>
<dbReference type="InterPro" id="IPR012844">
    <property type="entry name" value="DhaM_N"/>
</dbReference>
<dbReference type="Proteomes" id="UP000183816">
    <property type="component" value="Unassembled WGS sequence"/>
</dbReference>
<dbReference type="PANTHER" id="PTHR38594:SF1">
    <property type="entry name" value="PEP-DEPENDENT DIHYDROXYACETONE KINASE, PHOSPHORYL DONOR SUBUNIT DHAM"/>
    <property type="match status" value="1"/>
</dbReference>
<comment type="catalytic activity">
    <reaction evidence="1">
        <text>dihydroxyacetone + phosphoenolpyruvate = dihydroxyacetone phosphate + pyruvate</text>
        <dbReference type="Rhea" id="RHEA:18381"/>
        <dbReference type="ChEBI" id="CHEBI:15361"/>
        <dbReference type="ChEBI" id="CHEBI:16016"/>
        <dbReference type="ChEBI" id="CHEBI:57642"/>
        <dbReference type="ChEBI" id="CHEBI:58702"/>
        <dbReference type="EC" id="2.7.1.121"/>
    </reaction>
</comment>
<evidence type="ECO:0000256" key="3">
    <source>
        <dbReference type="ARBA" id="ARBA00012095"/>
    </source>
</evidence>
<dbReference type="PANTHER" id="PTHR38594">
    <property type="entry name" value="PEP-DEPENDENT DIHYDROXYACETONE KINASE, PHOSPHORYL DONOR SUBUNIT DHAM"/>
    <property type="match status" value="1"/>
</dbReference>
<gene>
    <name evidence="7" type="ORF">SAMN05216347_102468</name>
</gene>
<evidence type="ECO:0000313" key="7">
    <source>
        <dbReference type="EMBL" id="SDO83626.1"/>
    </source>
</evidence>
<dbReference type="EC" id="2.7.1.121" evidence="3"/>
<sequence>MSKKTGIVIVSHSKDIAQGVVDLISQVATDVPITFSGGTEDGRIGTSFQQIKETVNNNAADTLLGFFDFGSSKMNLEMVGELSEKNILMCKVPLVEGAYTAASLLQAGVPFEAVIEQLREMDIDK</sequence>
<dbReference type="OrthoDB" id="7065393at2"/>
<dbReference type="EMBL" id="FNJK01000002">
    <property type="protein sequence ID" value="SDO83626.1"/>
    <property type="molecule type" value="Genomic_DNA"/>
</dbReference>
<feature type="domain" description="PTS EIIA type-4" evidence="6">
    <location>
        <begin position="4"/>
        <end position="125"/>
    </location>
</feature>
<dbReference type="InterPro" id="IPR039643">
    <property type="entry name" value="DhaM"/>
</dbReference>
<keyword evidence="4" id="KW-0808">Transferase</keyword>
<dbReference type="Gene3D" id="3.40.50.510">
    <property type="entry name" value="Phosphotransferase system, mannose-type IIA component"/>
    <property type="match status" value="1"/>
</dbReference>